<organism evidence="5 6">
    <name type="scientific">Methylocystis echinoides</name>
    <dbReference type="NCBI Taxonomy" id="29468"/>
    <lineage>
        <taxon>Bacteria</taxon>
        <taxon>Pseudomonadati</taxon>
        <taxon>Pseudomonadota</taxon>
        <taxon>Alphaproteobacteria</taxon>
        <taxon>Hyphomicrobiales</taxon>
        <taxon>Methylocystaceae</taxon>
        <taxon>Methylocystis</taxon>
    </lineage>
</organism>
<keyword evidence="6" id="KW-1185">Reference proteome</keyword>
<dbReference type="PANTHER" id="PTHR43825">
    <property type="entry name" value="PYRUVATE DEHYDROGENASE E1 COMPONENT"/>
    <property type="match status" value="1"/>
</dbReference>
<dbReference type="InterPro" id="IPR033248">
    <property type="entry name" value="Transketolase_C"/>
</dbReference>
<dbReference type="Pfam" id="PF02780">
    <property type="entry name" value="Transketolase_C"/>
    <property type="match status" value="1"/>
</dbReference>
<gene>
    <name evidence="5" type="ORF">LMG27198_16360</name>
</gene>
<evidence type="ECO:0000256" key="2">
    <source>
        <dbReference type="ARBA" id="ARBA00007131"/>
    </source>
</evidence>
<dbReference type="CDD" id="cd07033">
    <property type="entry name" value="TPP_PYR_DXS_TK_like"/>
    <property type="match status" value="1"/>
</dbReference>
<dbReference type="SMART" id="SM00861">
    <property type="entry name" value="Transket_pyr"/>
    <property type="match status" value="1"/>
</dbReference>
<reference evidence="5" key="1">
    <citation type="journal article" date="2023" name="Int. J. Syst. Evol. Microbiol.">
        <title>Methylocystis iwaonis sp. nov., a type II methane-oxidizing bacterium from surface soil of a rice paddy field in Japan, and emended description of the genus Methylocystis (ex Whittenbury et al. 1970) Bowman et al. 1993.</title>
        <authorList>
            <person name="Kaise H."/>
            <person name="Sawadogo J.B."/>
            <person name="Alam M.S."/>
            <person name="Ueno C."/>
            <person name="Dianou D."/>
            <person name="Shinjo R."/>
            <person name="Asakawa S."/>
        </authorList>
    </citation>
    <scope>NUCLEOTIDE SEQUENCE</scope>
    <source>
        <strain evidence="5">LMG27198</strain>
    </source>
</reference>
<dbReference type="RefSeq" id="WP_281801981.1">
    <property type="nucleotide sequence ID" value="NZ_BSEC01000001.1"/>
</dbReference>
<dbReference type="InterPro" id="IPR009014">
    <property type="entry name" value="Transketo_C/PFOR_II"/>
</dbReference>
<dbReference type="SUPFAM" id="SSF52518">
    <property type="entry name" value="Thiamin diphosphate-binding fold (THDP-binding)"/>
    <property type="match status" value="1"/>
</dbReference>
<dbReference type="InterPro" id="IPR029061">
    <property type="entry name" value="THDP-binding"/>
</dbReference>
<comment type="similarity">
    <text evidence="2">Belongs to the transketolase family.</text>
</comment>
<keyword evidence="3" id="KW-0786">Thiamine pyrophosphate</keyword>
<evidence type="ECO:0000256" key="3">
    <source>
        <dbReference type="ARBA" id="ARBA00023052"/>
    </source>
</evidence>
<dbReference type="PANTHER" id="PTHR43825:SF5">
    <property type="entry name" value="HYPOTHETICAL TRANSKETOLASE FAMILY PROTEIN"/>
    <property type="match status" value="1"/>
</dbReference>
<dbReference type="Proteomes" id="UP001144323">
    <property type="component" value="Unassembled WGS sequence"/>
</dbReference>
<dbReference type="EMBL" id="BSEC01000001">
    <property type="protein sequence ID" value="GLI92644.1"/>
    <property type="molecule type" value="Genomic_DNA"/>
</dbReference>
<dbReference type="FunFam" id="3.40.50.970:FF:000129">
    <property type="entry name" value="Transketolase"/>
    <property type="match status" value="1"/>
</dbReference>
<dbReference type="InterPro" id="IPR051157">
    <property type="entry name" value="PDH/Transketolase"/>
</dbReference>
<comment type="caution">
    <text evidence="5">The sequence shown here is derived from an EMBL/GenBank/DDBJ whole genome shotgun (WGS) entry which is preliminary data.</text>
</comment>
<feature type="domain" description="Transketolase-like pyrimidine-binding" evidence="4">
    <location>
        <begin position="1"/>
        <end position="164"/>
    </location>
</feature>
<evidence type="ECO:0000256" key="1">
    <source>
        <dbReference type="ARBA" id="ARBA00001964"/>
    </source>
</evidence>
<dbReference type="AlphaFoldDB" id="A0A9W6GTH3"/>
<dbReference type="InterPro" id="IPR005475">
    <property type="entry name" value="Transketolase-like_Pyr-bd"/>
</dbReference>
<dbReference type="SUPFAM" id="SSF52922">
    <property type="entry name" value="TK C-terminal domain-like"/>
    <property type="match status" value="1"/>
</dbReference>
<sequence>MRDAFIETLTELAAQDPRVMLITGDLGYGVLGAFAERFPDQFLNAGVAEQNMTAIACGMALSGWRVYTYSIANFPTLRCLEQVRNDICYHDCDVTIVAVGGGFSYGQLGMSHFATEDLAIMRALPNMRVVAPTEKWEAQDLLRDLAQAKGPAYLRIDKDAGGMARRAGERATLGKARRVRDGADVTIIATGAILREALIAAERLSTQGVDCRIEAMHTIKPLDEAAILSAAAETGGVVTLEEHNRVGGLKGAVAETLLSAGARVGFFRSIALDDMFPTVVGDQLYLRARYGMDAAAVEATVLSALSSGLPLGRLAESA</sequence>
<dbReference type="Pfam" id="PF02779">
    <property type="entry name" value="Transket_pyr"/>
    <property type="match status" value="1"/>
</dbReference>
<evidence type="ECO:0000313" key="5">
    <source>
        <dbReference type="EMBL" id="GLI92644.1"/>
    </source>
</evidence>
<evidence type="ECO:0000259" key="4">
    <source>
        <dbReference type="SMART" id="SM00861"/>
    </source>
</evidence>
<proteinExistence type="inferred from homology"/>
<protein>
    <submittedName>
        <fullName evidence="5">Transketolase</fullName>
    </submittedName>
</protein>
<dbReference type="Gene3D" id="3.40.50.970">
    <property type="match status" value="1"/>
</dbReference>
<dbReference type="Gene3D" id="3.40.50.920">
    <property type="match status" value="1"/>
</dbReference>
<name>A0A9W6GTH3_9HYPH</name>
<evidence type="ECO:0000313" key="6">
    <source>
        <dbReference type="Proteomes" id="UP001144323"/>
    </source>
</evidence>
<comment type="cofactor">
    <cofactor evidence="1">
        <name>thiamine diphosphate</name>
        <dbReference type="ChEBI" id="CHEBI:58937"/>
    </cofactor>
</comment>
<accession>A0A9W6GTH3</accession>